<dbReference type="PANTHER" id="PTHR12429">
    <property type="entry name" value="NEURALIZED"/>
    <property type="match status" value="1"/>
</dbReference>
<feature type="domain" description="NHR" evidence="1">
    <location>
        <begin position="1"/>
        <end position="132"/>
    </location>
</feature>
<dbReference type="PROSITE" id="PS51065">
    <property type="entry name" value="NHR"/>
    <property type="match status" value="3"/>
</dbReference>
<evidence type="ECO:0000313" key="3">
    <source>
        <dbReference type="Proteomes" id="UP001159405"/>
    </source>
</evidence>
<dbReference type="EMBL" id="CALNXK010000006">
    <property type="protein sequence ID" value="CAH3038786.1"/>
    <property type="molecule type" value="Genomic_DNA"/>
</dbReference>
<accession>A0ABN8N0R7</accession>
<comment type="caution">
    <text evidence="2">The sequence shown here is derived from an EMBL/GenBank/DDBJ whole genome shotgun (WGS) entry which is preliminary data.</text>
</comment>
<proteinExistence type="predicted"/>
<protein>
    <recommendedName>
        <fullName evidence="1">NHR domain-containing protein</fullName>
    </recommendedName>
</protein>
<gene>
    <name evidence="2" type="ORF">PLOB_00039443</name>
</gene>
<dbReference type="InterPro" id="IPR043136">
    <property type="entry name" value="B30.2/SPRY_sf"/>
</dbReference>
<feature type="domain" description="NHR" evidence="1">
    <location>
        <begin position="376"/>
        <end position="540"/>
    </location>
</feature>
<dbReference type="Pfam" id="PF07177">
    <property type="entry name" value="Neuralized"/>
    <property type="match status" value="3"/>
</dbReference>
<evidence type="ECO:0000259" key="1">
    <source>
        <dbReference type="PROSITE" id="PS51065"/>
    </source>
</evidence>
<dbReference type="CDD" id="cd12887">
    <property type="entry name" value="SPRY_NHR_like"/>
    <property type="match status" value="3"/>
</dbReference>
<dbReference type="PANTHER" id="PTHR12429:SF14">
    <property type="entry name" value="NEURALIZED-LIKE PROTEIN 4"/>
    <property type="match status" value="1"/>
</dbReference>
<dbReference type="Gene3D" id="2.60.120.920">
    <property type="match status" value="3"/>
</dbReference>
<dbReference type="InterPro" id="IPR037962">
    <property type="entry name" value="Neuralized"/>
</dbReference>
<organism evidence="2 3">
    <name type="scientific">Porites lobata</name>
    <dbReference type="NCBI Taxonomy" id="104759"/>
    <lineage>
        <taxon>Eukaryota</taxon>
        <taxon>Metazoa</taxon>
        <taxon>Cnidaria</taxon>
        <taxon>Anthozoa</taxon>
        <taxon>Hexacorallia</taxon>
        <taxon>Scleractinia</taxon>
        <taxon>Fungiina</taxon>
        <taxon>Poritidae</taxon>
        <taxon>Porites</taxon>
    </lineage>
</organism>
<name>A0ABN8N0R7_9CNID</name>
<dbReference type="InterPro" id="IPR006573">
    <property type="entry name" value="NHR_dom"/>
</dbReference>
<evidence type="ECO:0000313" key="2">
    <source>
        <dbReference type="EMBL" id="CAH3038786.1"/>
    </source>
</evidence>
<dbReference type="SMART" id="SM00588">
    <property type="entry name" value="NEUZ"/>
    <property type="match status" value="3"/>
</dbReference>
<sequence length="779" mass="85989">MSHRPLKDDELFEVIVEKLVSRWSGSMEAGVSTTPPDQLKFPCTMTDLVTGTWMLSGATVLQNASTTQNGYGCDLDKLEEGSRLGVMRKSDGSLHFFINKQDCGVAASNVPSGIYAMIDLYGQCVQISIYDEDYQGIQPVEVPTERTVVETVLTTEETIEGTSPGKVKCGFHSCCGKNIRLLNNKMTASRSRGFSHGLVFSAKPLEEDEIFEIVIDKVTGNHWSGSIAVGITTKTIPLLTVPASVMDLREGTWLMTGSCVMKDAVVVKENYGHSLDRLQPKTKIGVQRQRDGTFHVFVNGEDQGVAAMDIPQIVHAVVDIYGMANMVSISSPSSDISPGSVGVLVNGESHVSVSQVSEVKEQFEGDSRDSINSLQKLLFHKNCGQFISLDSNRTTARRVDSYNHGVVLSEKPLPDNHLFQVCIRKLNSRWTGSVMIGVTAQDPDVLTNLPSTANSIKISPWIVVNNAVYVNGNKVNDNLRRSLDSLQEGDTLGVFIDKKSRLHLLINGEDLGPIAQAIPARRFAVLDLYGCCEEVSIVTADHGERGRVSMEEVKAERSSGEYSKGPCDYRQLCDRFRASLAIPDEYFNTDCKLNVCYCQACHEARGEKRYAVSGDPPCRYALPLGWCQFALRIPPRVEGYHVFDKWHVTFYGTMIGRLRRILDLGHIPLQGCSSQRRSGSSNKENEVPQLCVSPTILCACETQAKKQEYRDGTTGEVYRAQVALQLLVKPGSYRAGHSHRDVDANELLDQNLGTENLEWYLENQGSVVLTTLLIKIEPT</sequence>
<reference evidence="2 3" key="1">
    <citation type="submission" date="2022-05" db="EMBL/GenBank/DDBJ databases">
        <authorList>
            <consortium name="Genoscope - CEA"/>
            <person name="William W."/>
        </authorList>
    </citation>
    <scope>NUCLEOTIDE SEQUENCE [LARGE SCALE GENOMIC DNA]</scope>
</reference>
<feature type="domain" description="NHR" evidence="1">
    <location>
        <begin position="168"/>
        <end position="332"/>
    </location>
</feature>
<keyword evidence="3" id="KW-1185">Reference proteome</keyword>
<dbReference type="Proteomes" id="UP001159405">
    <property type="component" value="Unassembled WGS sequence"/>
</dbReference>